<comment type="caution">
    <text evidence="2">The sequence shown here is derived from an EMBL/GenBank/DDBJ whole genome shotgun (WGS) entry which is preliminary data.</text>
</comment>
<organism evidence="2 3">
    <name type="scientific">Paracoccus caeni</name>
    <dbReference type="NCBI Taxonomy" id="657651"/>
    <lineage>
        <taxon>Bacteria</taxon>
        <taxon>Pseudomonadati</taxon>
        <taxon>Pseudomonadota</taxon>
        <taxon>Alphaproteobacteria</taxon>
        <taxon>Rhodobacterales</taxon>
        <taxon>Paracoccaceae</taxon>
        <taxon>Paracoccus</taxon>
    </lineage>
</organism>
<reference evidence="2" key="1">
    <citation type="submission" date="2021-01" db="EMBL/GenBank/DDBJ databases">
        <title>Paracoccus amoyensis sp. nov., isolated from the surface seawater along the coast of Xiamen Island, China.</title>
        <authorList>
            <person name="Lyu L."/>
        </authorList>
    </citation>
    <scope>NUCLEOTIDE SEQUENCE</scope>
    <source>
        <strain evidence="2">MJ17</strain>
    </source>
</reference>
<accession>A0A934W1S1</accession>
<evidence type="ECO:0000313" key="3">
    <source>
        <dbReference type="Proteomes" id="UP000640485"/>
    </source>
</evidence>
<dbReference type="EMBL" id="JAEPRQ010000005">
    <property type="protein sequence ID" value="MBK4217079.1"/>
    <property type="molecule type" value="Genomic_DNA"/>
</dbReference>
<dbReference type="Proteomes" id="UP000640485">
    <property type="component" value="Unassembled WGS sequence"/>
</dbReference>
<feature type="signal peptide" evidence="1">
    <location>
        <begin position="1"/>
        <end position="19"/>
    </location>
</feature>
<proteinExistence type="predicted"/>
<sequence length="131" mass="14264">MRSISIAACLAFIPSLVSADLPRAAQCSPVDMLGMLVESASWTYDDASGAAAGTITVRGEEFPATTVWQRPHDVGFKVNLRFEMPQFGTYEVVVFQLDAEPRIAVLGYESHESDRFVSFTTGFAEATCEFG</sequence>
<name>A0A934W1S1_9RHOB</name>
<dbReference type="AlphaFoldDB" id="A0A934W1S1"/>
<dbReference type="RefSeq" id="WP_200687532.1">
    <property type="nucleotide sequence ID" value="NZ_JAEPRQ010000005.1"/>
</dbReference>
<gene>
    <name evidence="2" type="ORF">JJJ17_14195</name>
</gene>
<evidence type="ECO:0000256" key="1">
    <source>
        <dbReference type="SAM" id="SignalP"/>
    </source>
</evidence>
<evidence type="ECO:0000313" key="2">
    <source>
        <dbReference type="EMBL" id="MBK4217079.1"/>
    </source>
</evidence>
<keyword evidence="1" id="KW-0732">Signal</keyword>
<feature type="chain" id="PRO_5036910321" evidence="1">
    <location>
        <begin position="20"/>
        <end position="131"/>
    </location>
</feature>
<protein>
    <submittedName>
        <fullName evidence="2">Uncharacterized protein</fullName>
    </submittedName>
</protein>
<keyword evidence="3" id="KW-1185">Reference proteome</keyword>